<accession>A0A8H6MMD8</accession>
<dbReference type="EMBL" id="WIGM01001364">
    <property type="protein sequence ID" value="KAF6799574.1"/>
    <property type="molecule type" value="Genomic_DNA"/>
</dbReference>
<name>A0A8H6MMD8_9PEZI</name>
<protein>
    <submittedName>
        <fullName evidence="1">Transposase-like protein</fullName>
    </submittedName>
</protein>
<comment type="caution">
    <text evidence="1">The sequence shown here is derived from an EMBL/GenBank/DDBJ whole genome shotgun (WGS) entry which is preliminary data.</text>
</comment>
<evidence type="ECO:0000313" key="1">
    <source>
        <dbReference type="EMBL" id="KAF6799574.1"/>
    </source>
</evidence>
<dbReference type="Proteomes" id="UP000639643">
    <property type="component" value="Unassembled WGS sequence"/>
</dbReference>
<dbReference type="AlphaFoldDB" id="A0A8H6MMD8"/>
<dbReference type="OrthoDB" id="4849884at2759"/>
<organism evidence="1 2">
    <name type="scientific">Colletotrichum musicola</name>
    <dbReference type="NCBI Taxonomy" id="2175873"/>
    <lineage>
        <taxon>Eukaryota</taxon>
        <taxon>Fungi</taxon>
        <taxon>Dikarya</taxon>
        <taxon>Ascomycota</taxon>
        <taxon>Pezizomycotina</taxon>
        <taxon>Sordariomycetes</taxon>
        <taxon>Hypocreomycetidae</taxon>
        <taxon>Glomerellales</taxon>
        <taxon>Glomerellaceae</taxon>
        <taxon>Colletotrichum</taxon>
        <taxon>Colletotrichum orchidearum species complex</taxon>
    </lineage>
</organism>
<reference evidence="1" key="1">
    <citation type="journal article" date="2020" name="Phytopathology">
        <title>Genome Sequence Resources of Colletotrichum truncatum, C. plurivorum, C. musicola, and C. sojae: Four Species Pathogenic to Soybean (Glycine max).</title>
        <authorList>
            <person name="Rogerio F."/>
            <person name="Boufleur T.R."/>
            <person name="Ciampi-Guillardi M."/>
            <person name="Sukno S.A."/>
            <person name="Thon M.R."/>
            <person name="Massola Junior N.S."/>
            <person name="Baroncelli R."/>
        </authorList>
    </citation>
    <scope>NUCLEOTIDE SEQUENCE</scope>
    <source>
        <strain evidence="1">LFN0074</strain>
    </source>
</reference>
<sequence>MIERVVEKKYEIRAYLLDLNDKEASLQIPTADHLMDEDWLVLVEVKSLLEPLFFQTKRIEGWDKGDGHGRLWEVITGMEYIFEHLEEWKNYYSYEIGPVIIQEDEDDEEEDQQPFTRNGRILRSSARRPFNESSLPDHVEVDWARRRAKATLQFRRLQKGY</sequence>
<gene>
    <name evidence="1" type="ORF">CMUS01_15616</name>
</gene>
<evidence type="ECO:0000313" key="2">
    <source>
        <dbReference type="Proteomes" id="UP000639643"/>
    </source>
</evidence>
<keyword evidence="2" id="KW-1185">Reference proteome</keyword>
<proteinExistence type="predicted"/>